<keyword evidence="6" id="KW-0456">Lyase</keyword>
<comment type="catalytic activity">
    <reaction evidence="1">
        <text>3-hydroxy-2-methylpropanoyl-CoA + H2O = 3-hydroxy-2-methylpropanoate + CoA + H(+)</text>
        <dbReference type="Rhea" id="RHEA:20888"/>
        <dbReference type="ChEBI" id="CHEBI:11805"/>
        <dbReference type="ChEBI" id="CHEBI:15377"/>
        <dbReference type="ChEBI" id="CHEBI:15378"/>
        <dbReference type="ChEBI" id="CHEBI:57287"/>
        <dbReference type="ChEBI" id="CHEBI:57340"/>
        <dbReference type="EC" id="3.1.2.4"/>
    </reaction>
</comment>
<organism evidence="6 7">
    <name type="scientific">Arachnia propionica</name>
    <dbReference type="NCBI Taxonomy" id="1750"/>
    <lineage>
        <taxon>Bacteria</taxon>
        <taxon>Bacillati</taxon>
        <taxon>Actinomycetota</taxon>
        <taxon>Actinomycetes</taxon>
        <taxon>Propionibacteriales</taxon>
        <taxon>Propionibacteriaceae</taxon>
        <taxon>Arachnia</taxon>
    </lineage>
</organism>
<dbReference type="SUPFAM" id="SSF52096">
    <property type="entry name" value="ClpP/crotonase"/>
    <property type="match status" value="1"/>
</dbReference>
<dbReference type="GeneID" id="64408460"/>
<evidence type="ECO:0000259" key="4">
    <source>
        <dbReference type="Pfam" id="PF16113"/>
    </source>
</evidence>
<name>A0A3N4D0D3_9ACTN</name>
<evidence type="ECO:0000256" key="1">
    <source>
        <dbReference type="ARBA" id="ARBA00001709"/>
    </source>
</evidence>
<dbReference type="EC" id="3.1.2.4" evidence="2"/>
<evidence type="ECO:0000313" key="6">
    <source>
        <dbReference type="EMBL" id="VEH71733.1"/>
    </source>
</evidence>
<proteinExistence type="predicted"/>
<gene>
    <name evidence="6" type="primary">caiD</name>
    <name evidence="5" type="ORF">J5A53_00220</name>
    <name evidence="6" type="ORF">NCTC12967_03061</name>
</gene>
<protein>
    <recommendedName>
        <fullName evidence="2">3-hydroxyisobutyryl-CoA hydrolase</fullName>
        <ecNumber evidence="2">3.1.2.4</ecNumber>
    </recommendedName>
</protein>
<reference evidence="5" key="2">
    <citation type="submission" date="2021-03" db="EMBL/GenBank/DDBJ databases">
        <title>Human Oral Microbial Genomes.</title>
        <authorList>
            <person name="Johnston C.D."/>
            <person name="Chen T."/>
            <person name="Dewhirst F.E."/>
        </authorList>
    </citation>
    <scope>NUCLEOTIDE SEQUENCE</scope>
    <source>
        <strain evidence="5">F0714</strain>
    </source>
</reference>
<feature type="domain" description="Enoyl-CoA hydratase/isomerase" evidence="4">
    <location>
        <begin position="14"/>
        <end position="181"/>
    </location>
</feature>
<dbReference type="OrthoDB" id="9790967at2"/>
<dbReference type="OMA" id="EVFTMEY"/>
<dbReference type="EMBL" id="LR134406">
    <property type="protein sequence ID" value="VEH71733.1"/>
    <property type="molecule type" value="Genomic_DNA"/>
</dbReference>
<dbReference type="GO" id="GO:0003860">
    <property type="term" value="F:3-hydroxyisobutyryl-CoA hydrolase activity"/>
    <property type="evidence" value="ECO:0007669"/>
    <property type="project" value="UniProtKB-EC"/>
</dbReference>
<dbReference type="InterPro" id="IPR032259">
    <property type="entry name" value="HIBYL-CoA-H"/>
</dbReference>
<dbReference type="Pfam" id="PF16113">
    <property type="entry name" value="ECH_2"/>
    <property type="match status" value="2"/>
</dbReference>
<evidence type="ECO:0000256" key="2">
    <source>
        <dbReference type="ARBA" id="ARBA00011915"/>
    </source>
</evidence>
<dbReference type="EMBL" id="CP072385">
    <property type="protein sequence ID" value="QUC11170.1"/>
    <property type="molecule type" value="Genomic_DNA"/>
</dbReference>
<dbReference type="GO" id="GO:0005829">
    <property type="term" value="C:cytosol"/>
    <property type="evidence" value="ECO:0007669"/>
    <property type="project" value="TreeGrafter"/>
</dbReference>
<evidence type="ECO:0000313" key="7">
    <source>
        <dbReference type="Proteomes" id="UP000273044"/>
    </source>
</evidence>
<dbReference type="GO" id="GO:0016829">
    <property type="term" value="F:lyase activity"/>
    <property type="evidence" value="ECO:0007669"/>
    <property type="project" value="UniProtKB-KW"/>
</dbReference>
<dbReference type="GO" id="GO:0006574">
    <property type="term" value="P:L-valine catabolic process"/>
    <property type="evidence" value="ECO:0007669"/>
    <property type="project" value="TreeGrafter"/>
</dbReference>
<dbReference type="CDD" id="cd06558">
    <property type="entry name" value="crotonase-like"/>
    <property type="match status" value="1"/>
</dbReference>
<dbReference type="Gene3D" id="3.90.226.10">
    <property type="entry name" value="2-enoyl-CoA Hydratase, Chain A, domain 1"/>
    <property type="match status" value="1"/>
</dbReference>
<dbReference type="InterPro" id="IPR045004">
    <property type="entry name" value="ECH_dom"/>
</dbReference>
<feature type="domain" description="Enoyl-CoA hydratase/isomerase" evidence="4">
    <location>
        <begin position="189"/>
        <end position="303"/>
    </location>
</feature>
<accession>A0A3N4D0D3</accession>
<reference evidence="6 7" key="1">
    <citation type="submission" date="2018-12" db="EMBL/GenBank/DDBJ databases">
        <authorList>
            <consortium name="Pathogen Informatics"/>
        </authorList>
    </citation>
    <scope>NUCLEOTIDE SEQUENCE [LARGE SCALE GENOMIC DNA]</scope>
    <source>
        <strain evidence="6 7">NCTC12967</strain>
    </source>
</reference>
<dbReference type="Proteomes" id="UP000677180">
    <property type="component" value="Chromosome"/>
</dbReference>
<dbReference type="Proteomes" id="UP000273044">
    <property type="component" value="Chromosome"/>
</dbReference>
<dbReference type="PANTHER" id="PTHR43176">
    <property type="entry name" value="3-HYDROXYISOBUTYRYL-COA HYDROLASE-RELATED"/>
    <property type="match status" value="1"/>
</dbReference>
<dbReference type="PANTHER" id="PTHR43176:SF3">
    <property type="entry name" value="3-HYDROXYISOBUTYRYL-COA HYDROLASE, MITOCHONDRIAL"/>
    <property type="match status" value="1"/>
</dbReference>
<dbReference type="AlphaFoldDB" id="A0A3N4D0D3"/>
<keyword evidence="3" id="KW-0378">Hydrolase</keyword>
<keyword evidence="7" id="KW-1185">Reference proteome</keyword>
<dbReference type="InterPro" id="IPR029045">
    <property type="entry name" value="ClpP/crotonase-like_dom_sf"/>
</dbReference>
<sequence>MTDLLVTTLDDGVATLTLNRPNAINSLNLEMLQTASELLTSWAHDDSVREVVLRGEGTRGFSAGADVRELSQAVSDRGPWLRFLEVEYLLDLIVAQFPKHITAHLNGITMGGGLGLTVNADRRIVDSSTLMAMPETKIGFFPDAGVMYWLARAGALGTHMALTSGTVGGGDALRINLADESADGDLPTPLSEAVWIQECYTGDDPVEIARRLEEHPDPAAQQAGRELRARSPFSVHVALRALRRAATLDLNGVLHQDLRLAEHMIPVDFVEGVRALLIDKDNQPAWRYATLEDVPTRAVDEVFSY</sequence>
<evidence type="ECO:0000256" key="3">
    <source>
        <dbReference type="ARBA" id="ARBA00022801"/>
    </source>
</evidence>
<dbReference type="RefSeq" id="WP_014848072.1">
    <property type="nucleotide sequence ID" value="NZ_CAURRE010000066.1"/>
</dbReference>
<evidence type="ECO:0000313" key="5">
    <source>
        <dbReference type="EMBL" id="QUC11170.1"/>
    </source>
</evidence>